<gene>
    <name evidence="2" type="ORF">GCM10011335_46060</name>
</gene>
<name>A0A917DH55_9HYPH</name>
<keyword evidence="1" id="KW-0812">Transmembrane</keyword>
<accession>A0A917DH55</accession>
<dbReference type="Proteomes" id="UP000613160">
    <property type="component" value="Unassembled WGS sequence"/>
</dbReference>
<organism evidence="2 3">
    <name type="scientific">Aureimonas glaciei</name>
    <dbReference type="NCBI Taxonomy" id="1776957"/>
    <lineage>
        <taxon>Bacteria</taxon>
        <taxon>Pseudomonadati</taxon>
        <taxon>Pseudomonadota</taxon>
        <taxon>Alphaproteobacteria</taxon>
        <taxon>Hyphomicrobiales</taxon>
        <taxon>Aurantimonadaceae</taxon>
        <taxon>Aureimonas</taxon>
    </lineage>
</organism>
<keyword evidence="1" id="KW-1133">Transmembrane helix</keyword>
<protein>
    <submittedName>
        <fullName evidence="2">Uncharacterized protein</fullName>
    </submittedName>
</protein>
<evidence type="ECO:0000256" key="1">
    <source>
        <dbReference type="SAM" id="Phobius"/>
    </source>
</evidence>
<proteinExistence type="predicted"/>
<dbReference type="AlphaFoldDB" id="A0A917DH55"/>
<reference evidence="2" key="1">
    <citation type="journal article" date="2014" name="Int. J. Syst. Evol. Microbiol.">
        <title>Complete genome sequence of Corynebacterium casei LMG S-19264T (=DSM 44701T), isolated from a smear-ripened cheese.</title>
        <authorList>
            <consortium name="US DOE Joint Genome Institute (JGI-PGF)"/>
            <person name="Walter F."/>
            <person name="Albersmeier A."/>
            <person name="Kalinowski J."/>
            <person name="Ruckert C."/>
        </authorList>
    </citation>
    <scope>NUCLEOTIDE SEQUENCE</scope>
    <source>
        <strain evidence="2">CGMCC 1.15493</strain>
    </source>
</reference>
<dbReference type="EMBL" id="BMJJ01000014">
    <property type="protein sequence ID" value="GGD38119.1"/>
    <property type="molecule type" value="Genomic_DNA"/>
</dbReference>
<keyword evidence="1" id="KW-0472">Membrane</keyword>
<comment type="caution">
    <text evidence="2">The sequence shown here is derived from an EMBL/GenBank/DDBJ whole genome shotgun (WGS) entry which is preliminary data.</text>
</comment>
<sequence>MIMAIGLGLPSFLALVEGDVPRTNVATAAATVGTSAAFTGIGMAFQNYGYLQALLCVLLAMAIGVAIVWLVPRNRGMSLMPFVSIAFLMSYYSAI</sequence>
<evidence type="ECO:0000313" key="2">
    <source>
        <dbReference type="EMBL" id="GGD38119.1"/>
    </source>
</evidence>
<feature type="transmembrane region" description="Helical" evidence="1">
    <location>
        <begin position="52"/>
        <end position="71"/>
    </location>
</feature>
<evidence type="ECO:0000313" key="3">
    <source>
        <dbReference type="Proteomes" id="UP000613160"/>
    </source>
</evidence>
<reference evidence="2" key="2">
    <citation type="submission" date="2020-09" db="EMBL/GenBank/DDBJ databases">
        <authorList>
            <person name="Sun Q."/>
            <person name="Zhou Y."/>
        </authorList>
    </citation>
    <scope>NUCLEOTIDE SEQUENCE</scope>
    <source>
        <strain evidence="2">CGMCC 1.15493</strain>
    </source>
</reference>
<keyword evidence="3" id="KW-1185">Reference proteome</keyword>